<sequence length="114" mass="13482">MKEKLFIIFNDWESKLEKDEWYFRNSYEDLINGLTSLETFNNIPDVISVILTIKNSFLIGETIDFLHELYNTADTTELHPHLQENLMLINKHIDKYADTYGKDAYGEFKSSIRL</sequence>
<keyword evidence="2" id="KW-1185">Reference proteome</keyword>
<comment type="caution">
    <text evidence="1">The sequence shown here is derived from an EMBL/GenBank/DDBJ whole genome shotgun (WGS) entry which is preliminary data.</text>
</comment>
<proteinExistence type="predicted"/>
<name>A0ABV8VWM9_9BACI</name>
<accession>A0ABV8VWM9</accession>
<dbReference type="RefSeq" id="WP_390200345.1">
    <property type="nucleotide sequence ID" value="NZ_JBHSDV010000005.1"/>
</dbReference>
<dbReference type="Proteomes" id="UP001595880">
    <property type="component" value="Unassembled WGS sequence"/>
</dbReference>
<evidence type="ECO:0000313" key="1">
    <source>
        <dbReference type="EMBL" id="MFC4388952.1"/>
    </source>
</evidence>
<reference evidence="2" key="1">
    <citation type="journal article" date="2019" name="Int. J. Syst. Evol. Microbiol.">
        <title>The Global Catalogue of Microorganisms (GCM) 10K type strain sequencing project: providing services to taxonomists for standard genome sequencing and annotation.</title>
        <authorList>
            <consortium name="The Broad Institute Genomics Platform"/>
            <consortium name="The Broad Institute Genome Sequencing Center for Infectious Disease"/>
            <person name="Wu L."/>
            <person name="Ma J."/>
        </authorList>
    </citation>
    <scope>NUCLEOTIDE SEQUENCE [LARGE SCALE GENOMIC DNA]</scope>
    <source>
        <strain evidence="2">KACC 14058</strain>
    </source>
</reference>
<organism evidence="1 2">
    <name type="scientific">Gracilibacillus marinus</name>
    <dbReference type="NCBI Taxonomy" id="630535"/>
    <lineage>
        <taxon>Bacteria</taxon>
        <taxon>Bacillati</taxon>
        <taxon>Bacillota</taxon>
        <taxon>Bacilli</taxon>
        <taxon>Bacillales</taxon>
        <taxon>Bacillaceae</taxon>
        <taxon>Gracilibacillus</taxon>
    </lineage>
</organism>
<gene>
    <name evidence="1" type="ORF">ACFOZ1_14205</name>
</gene>
<protein>
    <submittedName>
        <fullName evidence="1">ABC transporter</fullName>
    </submittedName>
</protein>
<evidence type="ECO:0000313" key="2">
    <source>
        <dbReference type="Proteomes" id="UP001595880"/>
    </source>
</evidence>
<dbReference type="EMBL" id="JBHSDV010000005">
    <property type="protein sequence ID" value="MFC4388952.1"/>
    <property type="molecule type" value="Genomic_DNA"/>
</dbReference>